<sequence>MLVIDPDQRISVEQALQHSYINVWYDDREVNAPAPGPYDHSVDERELSVEQWRQLIYEEVREFEVRNRAMFGEVLLPLWQKTAAARRPGGCTHGSFSNGHAAAGRFGAGSATGRADSAPGQLDADSGQLDADSATASGRIDADCAAASLSTCGTPRRGSNRRGSQEVPGSLVGNKKETGGGSRPVGNRRETGGSSRPTGGGSRPTGNRRETGGGSWSNGNRQEKGGWNRFGNGPWEKPRNGGGRSTANGGGRGPQGGQSQQLSPLETGRAIREVDDVRHQLRVFLERGSASGRELQEAAQSLAELTKVRQQLEAQLDMGSGPSGITPKDCTTAESNLPPKVPEVQVPEKGGDVSPENGPNETEVVVEENSPVPEDKDA</sequence>
<protein>
    <submittedName>
        <fullName evidence="2">Uncharacterized protein</fullName>
    </submittedName>
</protein>
<dbReference type="Proteomes" id="UP001562425">
    <property type="component" value="Unassembled WGS sequence"/>
</dbReference>
<feature type="region of interest" description="Disordered" evidence="1">
    <location>
        <begin position="150"/>
        <end position="268"/>
    </location>
</feature>
<dbReference type="Gene3D" id="1.10.510.10">
    <property type="entry name" value="Transferase(Phosphotransferase) domain 1"/>
    <property type="match status" value="1"/>
</dbReference>
<dbReference type="Gene3D" id="3.30.200.20">
    <property type="entry name" value="Phosphorylase Kinase, domain 1"/>
    <property type="match status" value="1"/>
</dbReference>
<comment type="caution">
    <text evidence="2">The sequence shown here is derived from an EMBL/GenBank/DDBJ whole genome shotgun (WGS) entry which is preliminary data.</text>
</comment>
<feature type="region of interest" description="Disordered" evidence="1">
    <location>
        <begin position="317"/>
        <end position="378"/>
    </location>
</feature>
<keyword evidence="3" id="KW-1185">Reference proteome</keyword>
<dbReference type="EMBL" id="JBEHCU010006360">
    <property type="protein sequence ID" value="KAL1397287.1"/>
    <property type="molecule type" value="Genomic_DNA"/>
</dbReference>
<evidence type="ECO:0000313" key="2">
    <source>
        <dbReference type="EMBL" id="KAL1397287.1"/>
    </source>
</evidence>
<name>A0ABD1DC88_CULPP</name>
<dbReference type="AlphaFoldDB" id="A0ABD1DC88"/>
<feature type="non-terminal residue" evidence="2">
    <location>
        <position position="378"/>
    </location>
</feature>
<feature type="compositionally biased region" description="Gly residues" evidence="1">
    <location>
        <begin position="240"/>
        <end position="256"/>
    </location>
</feature>
<feature type="region of interest" description="Disordered" evidence="1">
    <location>
        <begin position="107"/>
        <end position="134"/>
    </location>
</feature>
<organism evidence="2 3">
    <name type="scientific">Culex pipiens pipiens</name>
    <name type="common">Northern house mosquito</name>
    <dbReference type="NCBI Taxonomy" id="38569"/>
    <lineage>
        <taxon>Eukaryota</taxon>
        <taxon>Metazoa</taxon>
        <taxon>Ecdysozoa</taxon>
        <taxon>Arthropoda</taxon>
        <taxon>Hexapoda</taxon>
        <taxon>Insecta</taxon>
        <taxon>Pterygota</taxon>
        <taxon>Neoptera</taxon>
        <taxon>Endopterygota</taxon>
        <taxon>Diptera</taxon>
        <taxon>Nematocera</taxon>
        <taxon>Culicoidea</taxon>
        <taxon>Culicidae</taxon>
        <taxon>Culicinae</taxon>
        <taxon>Culicini</taxon>
        <taxon>Culex</taxon>
        <taxon>Culex</taxon>
    </lineage>
</organism>
<gene>
    <name evidence="2" type="ORF">pipiens_020150</name>
</gene>
<evidence type="ECO:0000313" key="3">
    <source>
        <dbReference type="Proteomes" id="UP001562425"/>
    </source>
</evidence>
<reference evidence="2 3" key="1">
    <citation type="submission" date="2024-05" db="EMBL/GenBank/DDBJ databases">
        <title>Culex pipiens pipiens assembly and annotation.</title>
        <authorList>
            <person name="Alout H."/>
            <person name="Durand T."/>
        </authorList>
    </citation>
    <scope>NUCLEOTIDE SEQUENCE [LARGE SCALE GENOMIC DNA]</scope>
    <source>
        <strain evidence="2">HA-2024</strain>
        <tissue evidence="2">Whole body</tissue>
    </source>
</reference>
<proteinExistence type="predicted"/>
<feature type="compositionally biased region" description="Low complexity" evidence="1">
    <location>
        <begin position="355"/>
        <end position="372"/>
    </location>
</feature>
<accession>A0ABD1DC88</accession>
<evidence type="ECO:0000256" key="1">
    <source>
        <dbReference type="SAM" id="MobiDB-lite"/>
    </source>
</evidence>